<organism evidence="2 3">
    <name type="scientific">Pedobacter ureilyticus</name>
    <dbReference type="NCBI Taxonomy" id="1393051"/>
    <lineage>
        <taxon>Bacteria</taxon>
        <taxon>Pseudomonadati</taxon>
        <taxon>Bacteroidota</taxon>
        <taxon>Sphingobacteriia</taxon>
        <taxon>Sphingobacteriales</taxon>
        <taxon>Sphingobacteriaceae</taxon>
        <taxon>Pedobacter</taxon>
    </lineage>
</organism>
<keyword evidence="3" id="KW-1185">Reference proteome</keyword>
<dbReference type="RefSeq" id="WP_138724750.1">
    <property type="nucleotide sequence ID" value="NZ_SSHJ02000010.1"/>
</dbReference>
<name>A0ABW9JAR1_9SPHI</name>
<dbReference type="InterPro" id="IPR036709">
    <property type="entry name" value="Autotransporte_beta_dom_sf"/>
</dbReference>
<feature type="chain" id="PRO_5046049403" description="Outer membrane protein beta-barrel domain-containing protein" evidence="1">
    <location>
        <begin position="21"/>
        <end position="226"/>
    </location>
</feature>
<proteinExistence type="predicted"/>
<gene>
    <name evidence="2" type="ORF">E6A44_018930</name>
</gene>
<comment type="caution">
    <text evidence="2">The sequence shown here is derived from an EMBL/GenBank/DDBJ whole genome shotgun (WGS) entry which is preliminary data.</text>
</comment>
<dbReference type="Proteomes" id="UP001517247">
    <property type="component" value="Unassembled WGS sequence"/>
</dbReference>
<dbReference type="SUPFAM" id="SSF103515">
    <property type="entry name" value="Autotransporter"/>
    <property type="match status" value="1"/>
</dbReference>
<accession>A0ABW9JAR1</accession>
<dbReference type="EMBL" id="SSHJ02000010">
    <property type="protein sequence ID" value="MFN0257666.1"/>
    <property type="molecule type" value="Genomic_DNA"/>
</dbReference>
<protein>
    <recommendedName>
        <fullName evidence="4">Outer membrane protein beta-barrel domain-containing protein</fullName>
    </recommendedName>
</protein>
<evidence type="ECO:0000313" key="2">
    <source>
        <dbReference type="EMBL" id="MFN0257666.1"/>
    </source>
</evidence>
<keyword evidence="1" id="KW-0732">Signal</keyword>
<feature type="signal peptide" evidence="1">
    <location>
        <begin position="1"/>
        <end position="20"/>
    </location>
</feature>
<reference evidence="2 3" key="1">
    <citation type="submission" date="2024-12" db="EMBL/GenBank/DDBJ databases">
        <authorList>
            <person name="Hu S."/>
        </authorList>
    </citation>
    <scope>NUCLEOTIDE SEQUENCE [LARGE SCALE GENOMIC DNA]</scope>
    <source>
        <strain evidence="2 3">THG-T11</strain>
    </source>
</reference>
<dbReference type="Gene3D" id="2.40.160.20">
    <property type="match status" value="1"/>
</dbReference>
<sequence length="226" mass="24038">MKLSVLIASILLISTTSLFAQNSKKSVINILAGPSFPIADFGNKFSDNPKAGLAKLGAFLAVEYDYQLAKDIYVTGRLSGSIHGIDFEYGAPTGSSLNMSTTNWKNANLFAGFSYMPQLTNRLNFIARAIGGYQYTSSPEVKINISGSFNGSSTQESVGASSFGMLFGLGFNYEVTSDIGLRIIADYGNANPKFEVTQSSGNVATSAPSSQKIEMVNLGVGISFKL</sequence>
<evidence type="ECO:0000256" key="1">
    <source>
        <dbReference type="SAM" id="SignalP"/>
    </source>
</evidence>
<evidence type="ECO:0000313" key="3">
    <source>
        <dbReference type="Proteomes" id="UP001517247"/>
    </source>
</evidence>
<evidence type="ECO:0008006" key="4">
    <source>
        <dbReference type="Google" id="ProtNLM"/>
    </source>
</evidence>